<feature type="domain" description="Nucleoside transporter/FeoB GTPase Gate" evidence="2">
    <location>
        <begin position="17"/>
        <end position="111"/>
    </location>
</feature>
<proteinExistence type="predicted"/>
<comment type="caution">
    <text evidence="3">The sequence shown here is derived from an EMBL/GenBank/DDBJ whole genome shotgun (WGS) entry which is preliminary data.</text>
</comment>
<evidence type="ECO:0000259" key="2">
    <source>
        <dbReference type="Pfam" id="PF07670"/>
    </source>
</evidence>
<keyword evidence="4" id="KW-1185">Reference proteome</keyword>
<feature type="transmembrane region" description="Helical" evidence="1">
    <location>
        <begin position="59"/>
        <end position="81"/>
    </location>
</feature>
<dbReference type="RefSeq" id="WP_209809346.1">
    <property type="nucleotide sequence ID" value="NZ_JAGGKT010000002.1"/>
</dbReference>
<keyword evidence="1" id="KW-0812">Transmembrane</keyword>
<organism evidence="3 4">
    <name type="scientific">Ammoniphilus resinae</name>
    <dbReference type="NCBI Taxonomy" id="861532"/>
    <lineage>
        <taxon>Bacteria</taxon>
        <taxon>Bacillati</taxon>
        <taxon>Bacillota</taxon>
        <taxon>Bacilli</taxon>
        <taxon>Bacillales</taxon>
        <taxon>Paenibacillaceae</taxon>
        <taxon>Aneurinibacillus group</taxon>
        <taxon>Ammoniphilus</taxon>
    </lineage>
</organism>
<feature type="transmembrane region" description="Helical" evidence="1">
    <location>
        <begin position="218"/>
        <end position="237"/>
    </location>
</feature>
<dbReference type="EMBL" id="JAGGKT010000002">
    <property type="protein sequence ID" value="MBP1931277.1"/>
    <property type="molecule type" value="Genomic_DNA"/>
</dbReference>
<accession>A0ABS4GLX6</accession>
<feature type="domain" description="Nucleoside transporter/FeoB GTPase Gate" evidence="2">
    <location>
        <begin position="174"/>
        <end position="263"/>
    </location>
</feature>
<feature type="transmembrane region" description="Helical" evidence="1">
    <location>
        <begin position="88"/>
        <end position="109"/>
    </location>
</feature>
<dbReference type="InterPro" id="IPR011642">
    <property type="entry name" value="Gate_dom"/>
</dbReference>
<evidence type="ECO:0000313" key="3">
    <source>
        <dbReference type="EMBL" id="MBP1931277.1"/>
    </source>
</evidence>
<evidence type="ECO:0000256" key="1">
    <source>
        <dbReference type="SAM" id="Phobius"/>
    </source>
</evidence>
<keyword evidence="1" id="KW-1133">Transmembrane helix</keyword>
<feature type="transmembrane region" description="Helical" evidence="1">
    <location>
        <begin position="280"/>
        <end position="299"/>
    </location>
</feature>
<gene>
    <name evidence="3" type="ORF">J2Z37_001274</name>
</gene>
<protein>
    <recommendedName>
        <fullName evidence="2">Nucleoside transporter/FeoB GTPase Gate domain-containing protein</fullName>
    </recommendedName>
</protein>
<dbReference type="Proteomes" id="UP001519343">
    <property type="component" value="Unassembled WGS sequence"/>
</dbReference>
<dbReference type="Pfam" id="PF07670">
    <property type="entry name" value="Gate"/>
    <property type="match status" value="2"/>
</dbReference>
<sequence>MKKTFQMGMKEGLFTTWQLGKIIFPISVLVALLQHTPVMGWITAIFSPIMNLFGLPGDAAIVLALGNLVSIYAAIGAILTLTLTVKQVFILAVMLSFSHSLFVESAIAAKIGVKAWHMVVVRLSLGFVVAWIIDLLWRGGQEIAEYGMIPVQQQLEGWFSITTHAIESSLIGIFQIAIIVIPIMIGIQFLKDLQVLPILAKKMTPFTRILGVSEKTGVPLMAGLIFGIAFGAGVIIQAAKEERLTKKDLYLVSIFLVACHAVIEDTLIFIPLGIPVLPLLLIRLFTAILVTAGIAWFWSRIDADRSTNKKPIQRQA</sequence>
<reference evidence="3 4" key="1">
    <citation type="submission" date="2021-03" db="EMBL/GenBank/DDBJ databases">
        <title>Genomic Encyclopedia of Type Strains, Phase IV (KMG-IV): sequencing the most valuable type-strain genomes for metagenomic binning, comparative biology and taxonomic classification.</title>
        <authorList>
            <person name="Goeker M."/>
        </authorList>
    </citation>
    <scope>NUCLEOTIDE SEQUENCE [LARGE SCALE GENOMIC DNA]</scope>
    <source>
        <strain evidence="3 4">DSM 24738</strain>
    </source>
</reference>
<feature type="transmembrane region" description="Helical" evidence="1">
    <location>
        <begin position="115"/>
        <end position="137"/>
    </location>
</feature>
<keyword evidence="1" id="KW-0472">Membrane</keyword>
<name>A0ABS4GLX6_9BACL</name>
<feature type="transmembrane region" description="Helical" evidence="1">
    <location>
        <begin position="170"/>
        <end position="190"/>
    </location>
</feature>
<evidence type="ECO:0000313" key="4">
    <source>
        <dbReference type="Proteomes" id="UP001519343"/>
    </source>
</evidence>
<feature type="transmembrane region" description="Helical" evidence="1">
    <location>
        <begin position="249"/>
        <end position="274"/>
    </location>
</feature>